<sequence>MICAQCRVVLQCVVSNDNTRTTRSEPVEREQLRGDESPEPEQLPMITHHPTYRSLREAIDQRCSLCIAFWETLNPEQQSFLMHFPWPHKDSTSATSPGACTGFDGYPQRLAQHPGKHPIALTDHTRSPETLALAKRWVADCVQNHKKCNVHVSSEDGTWYPTRLLDLSRIKHDGTTPTPEQTVSLIETAKVVPAGRYTTLSHRWGPTEQLRLTKHTYPQLAEGVPLGSLPQLMQDAIFVSLELNIHYLWIDLLCIYQDQDDIADWQHESSLMNQVYSNTFCNISAGDANGCLESLFSPRDRDGFLPQIIELKTGQQDGETGLFRVYDKSYWRRSVSRALVNTRAWVLQERFLSPRVLQFDRRQVLWECLERSATETCPNQIPSKLVGVGNLLFKSLVPIVQTTSTPDERFSAKVRHIWTCLVSEYTACVLTIASDKLIAISGIAKHVAALLQDDYVAGMWRRHLEGELIWYTEKSSLPGKMTRPAKYRAPSWSWASIDGPVRPGWSNIDHSLIKVEEVHLEHLTDDVFGAVTRGWLRLRGALRQLQLVRNDSLNSNWGWASEWDMILEGVKVSVQEMPATSSVPAFPPEVFLDVFHEGFEEENANNTLFAMFARDVTSTRGEHAGIGNESMWILLLKLIDRETAMFERIGVAKTWQSAEKEAILKIQRPTTAPALPGFDYGNGMHSICVI</sequence>
<reference evidence="4" key="1">
    <citation type="journal article" date="2023" name="Mol. Phylogenet. Evol.">
        <title>Genome-scale phylogeny and comparative genomics of the fungal order Sordariales.</title>
        <authorList>
            <person name="Hensen N."/>
            <person name="Bonometti L."/>
            <person name="Westerberg I."/>
            <person name="Brannstrom I.O."/>
            <person name="Guillou S."/>
            <person name="Cros-Aarteil S."/>
            <person name="Calhoun S."/>
            <person name="Haridas S."/>
            <person name="Kuo A."/>
            <person name="Mondo S."/>
            <person name="Pangilinan J."/>
            <person name="Riley R."/>
            <person name="LaButti K."/>
            <person name="Andreopoulos B."/>
            <person name="Lipzen A."/>
            <person name="Chen C."/>
            <person name="Yan M."/>
            <person name="Daum C."/>
            <person name="Ng V."/>
            <person name="Clum A."/>
            <person name="Steindorff A."/>
            <person name="Ohm R.A."/>
            <person name="Martin F."/>
            <person name="Silar P."/>
            <person name="Natvig D.O."/>
            <person name="Lalanne C."/>
            <person name="Gautier V."/>
            <person name="Ament-Velasquez S.L."/>
            <person name="Kruys A."/>
            <person name="Hutchinson M.I."/>
            <person name="Powell A.J."/>
            <person name="Barry K."/>
            <person name="Miller A.N."/>
            <person name="Grigoriev I.V."/>
            <person name="Debuchy R."/>
            <person name="Gladieux P."/>
            <person name="Hiltunen Thoren M."/>
            <person name="Johannesson H."/>
        </authorList>
    </citation>
    <scope>NUCLEOTIDE SEQUENCE [LARGE SCALE GENOMIC DNA]</scope>
    <source>
        <strain evidence="4">CBS 284.82</strain>
    </source>
</reference>
<organism evidence="3 4">
    <name type="scientific">Parachaetomium inaequale</name>
    <dbReference type="NCBI Taxonomy" id="2588326"/>
    <lineage>
        <taxon>Eukaryota</taxon>
        <taxon>Fungi</taxon>
        <taxon>Dikarya</taxon>
        <taxon>Ascomycota</taxon>
        <taxon>Pezizomycotina</taxon>
        <taxon>Sordariomycetes</taxon>
        <taxon>Sordariomycetidae</taxon>
        <taxon>Sordariales</taxon>
        <taxon>Chaetomiaceae</taxon>
        <taxon>Parachaetomium</taxon>
    </lineage>
</organism>
<dbReference type="AlphaFoldDB" id="A0AAN6P737"/>
<dbReference type="EMBL" id="MU854570">
    <property type="protein sequence ID" value="KAK4032845.1"/>
    <property type="molecule type" value="Genomic_DNA"/>
</dbReference>
<dbReference type="PANTHER" id="PTHR33112">
    <property type="entry name" value="DOMAIN PROTEIN, PUTATIVE-RELATED"/>
    <property type="match status" value="1"/>
</dbReference>
<gene>
    <name evidence="3" type="ORF">C8A01DRAFT_20142</name>
</gene>
<dbReference type="Proteomes" id="UP001303115">
    <property type="component" value="Unassembled WGS sequence"/>
</dbReference>
<evidence type="ECO:0000313" key="4">
    <source>
        <dbReference type="Proteomes" id="UP001303115"/>
    </source>
</evidence>
<feature type="compositionally biased region" description="Basic and acidic residues" evidence="1">
    <location>
        <begin position="20"/>
        <end position="36"/>
    </location>
</feature>
<dbReference type="InterPro" id="IPR010730">
    <property type="entry name" value="HET"/>
</dbReference>
<evidence type="ECO:0000313" key="3">
    <source>
        <dbReference type="EMBL" id="KAK4032845.1"/>
    </source>
</evidence>
<dbReference type="Pfam" id="PF06985">
    <property type="entry name" value="HET"/>
    <property type="match status" value="1"/>
</dbReference>
<comment type="caution">
    <text evidence="3">The sequence shown here is derived from an EMBL/GenBank/DDBJ whole genome shotgun (WGS) entry which is preliminary data.</text>
</comment>
<feature type="domain" description="Heterokaryon incompatibility" evidence="2">
    <location>
        <begin position="197"/>
        <end position="349"/>
    </location>
</feature>
<accession>A0AAN6P737</accession>
<keyword evidence="4" id="KW-1185">Reference proteome</keyword>
<name>A0AAN6P737_9PEZI</name>
<feature type="region of interest" description="Disordered" evidence="1">
    <location>
        <begin position="19"/>
        <end position="45"/>
    </location>
</feature>
<proteinExistence type="predicted"/>
<dbReference type="PANTHER" id="PTHR33112:SF11">
    <property type="entry name" value="HETEROKARYON INCOMPATIBILITY DOMAIN-CONTAINING PROTEIN"/>
    <property type="match status" value="1"/>
</dbReference>
<evidence type="ECO:0000256" key="1">
    <source>
        <dbReference type="SAM" id="MobiDB-lite"/>
    </source>
</evidence>
<protein>
    <submittedName>
        <fullName evidence="3">Heterokaryon incompatibility protein-domain-containing protein</fullName>
    </submittedName>
</protein>
<evidence type="ECO:0000259" key="2">
    <source>
        <dbReference type="Pfam" id="PF06985"/>
    </source>
</evidence>